<proteinExistence type="predicted"/>
<gene>
    <name evidence="1" type="ORF">GCM10022392_13570</name>
</gene>
<protein>
    <recommendedName>
        <fullName evidence="3">DNA-binding protein</fullName>
    </recommendedName>
</protein>
<accession>A0ABP7WMX6</accession>
<name>A0ABP7WMX6_9SPHI</name>
<evidence type="ECO:0000313" key="2">
    <source>
        <dbReference type="Proteomes" id="UP001500841"/>
    </source>
</evidence>
<dbReference type="Proteomes" id="UP001500841">
    <property type="component" value="Unassembled WGS sequence"/>
</dbReference>
<reference evidence="2" key="1">
    <citation type="journal article" date="2019" name="Int. J. Syst. Evol. Microbiol.">
        <title>The Global Catalogue of Microorganisms (GCM) 10K type strain sequencing project: providing services to taxonomists for standard genome sequencing and annotation.</title>
        <authorList>
            <consortium name="The Broad Institute Genomics Platform"/>
            <consortium name="The Broad Institute Genome Sequencing Center for Infectious Disease"/>
            <person name="Wu L."/>
            <person name="Ma J."/>
        </authorList>
    </citation>
    <scope>NUCLEOTIDE SEQUENCE [LARGE SCALE GENOMIC DNA]</scope>
    <source>
        <strain evidence="2">JCM 17085</strain>
    </source>
</reference>
<organism evidence="1 2">
    <name type="scientific">Mucilaginibacter panaciglaebae</name>
    <dbReference type="NCBI Taxonomy" id="502331"/>
    <lineage>
        <taxon>Bacteria</taxon>
        <taxon>Pseudomonadati</taxon>
        <taxon>Bacteroidota</taxon>
        <taxon>Sphingobacteriia</taxon>
        <taxon>Sphingobacteriales</taxon>
        <taxon>Sphingobacteriaceae</taxon>
        <taxon>Mucilaginibacter</taxon>
    </lineage>
</organism>
<comment type="caution">
    <text evidence="1">The sequence shown here is derived from an EMBL/GenBank/DDBJ whole genome shotgun (WGS) entry which is preliminary data.</text>
</comment>
<evidence type="ECO:0008006" key="3">
    <source>
        <dbReference type="Google" id="ProtNLM"/>
    </source>
</evidence>
<evidence type="ECO:0000313" key="1">
    <source>
        <dbReference type="EMBL" id="GAA4092547.1"/>
    </source>
</evidence>
<dbReference type="EMBL" id="BAABCV010000004">
    <property type="protein sequence ID" value="GAA4092547.1"/>
    <property type="molecule type" value="Genomic_DNA"/>
</dbReference>
<sequence>MVCIFQAAYAQTRIEAKEAPRHIKDTVTACGKVYSTKVIQSTGMVLLNIGGYYPNQDLTVVIKAAVVKQFKTPPNIEFSNGQVCITGAITIFKGKPEIIITNSQQIKKAS</sequence>
<keyword evidence="2" id="KW-1185">Reference proteome</keyword>